<dbReference type="EMBL" id="FXTN01000019">
    <property type="protein sequence ID" value="SMO99015.1"/>
    <property type="molecule type" value="Genomic_DNA"/>
</dbReference>
<evidence type="ECO:0000313" key="1">
    <source>
        <dbReference type="EMBL" id="SMO99015.1"/>
    </source>
</evidence>
<dbReference type="InterPro" id="IPR052718">
    <property type="entry name" value="NmrA-type_oxidoreductase"/>
</dbReference>
<keyword evidence="2" id="KW-1185">Reference proteome</keyword>
<protein>
    <submittedName>
        <fullName evidence="1">Uncharacterized protein</fullName>
    </submittedName>
</protein>
<gene>
    <name evidence="1" type="ORF">SAMN06265348_11925</name>
</gene>
<dbReference type="PANTHER" id="PTHR47129:SF1">
    <property type="entry name" value="NMRA-LIKE DOMAIN-CONTAINING PROTEIN"/>
    <property type="match status" value="1"/>
</dbReference>
<evidence type="ECO:0000313" key="2">
    <source>
        <dbReference type="Proteomes" id="UP000320300"/>
    </source>
</evidence>
<dbReference type="SUPFAM" id="SSF51735">
    <property type="entry name" value="NAD(P)-binding Rossmann-fold domains"/>
    <property type="match status" value="1"/>
</dbReference>
<reference evidence="1 2" key="1">
    <citation type="submission" date="2017-05" db="EMBL/GenBank/DDBJ databases">
        <authorList>
            <person name="Varghese N."/>
            <person name="Submissions S."/>
        </authorList>
    </citation>
    <scope>NUCLEOTIDE SEQUENCE [LARGE SCALE GENOMIC DNA]</scope>
    <source>
        <strain evidence="1 2">DSM 19036</strain>
    </source>
</reference>
<name>A0A521FRZ9_9SPHI</name>
<dbReference type="AlphaFoldDB" id="A0A521FRZ9"/>
<accession>A0A521FRZ9</accession>
<dbReference type="Gene3D" id="3.40.50.720">
    <property type="entry name" value="NAD(P)-binding Rossmann-like Domain"/>
    <property type="match status" value="1"/>
</dbReference>
<dbReference type="Gene3D" id="3.90.25.10">
    <property type="entry name" value="UDP-galactose 4-epimerase, domain 1"/>
    <property type="match status" value="1"/>
</dbReference>
<sequence length="107" mass="11563">MYADMIPFLVGKDILNNGISIPAGNGRTPFLPIKEMAEANAVVLTTPGHENKEYVIATEIAFSAAEIADLLSDITGETIAYHQPEVSSYFVELIQTGAFLQKTSIAF</sequence>
<dbReference type="InterPro" id="IPR036291">
    <property type="entry name" value="NAD(P)-bd_dom_sf"/>
</dbReference>
<dbReference type="PANTHER" id="PTHR47129">
    <property type="entry name" value="QUINONE OXIDOREDUCTASE 2"/>
    <property type="match status" value="1"/>
</dbReference>
<dbReference type="Proteomes" id="UP000320300">
    <property type="component" value="Unassembled WGS sequence"/>
</dbReference>
<organism evidence="1 2">
    <name type="scientific">Pedobacter westerhofensis</name>
    <dbReference type="NCBI Taxonomy" id="425512"/>
    <lineage>
        <taxon>Bacteria</taxon>
        <taxon>Pseudomonadati</taxon>
        <taxon>Bacteroidota</taxon>
        <taxon>Sphingobacteriia</taxon>
        <taxon>Sphingobacteriales</taxon>
        <taxon>Sphingobacteriaceae</taxon>
        <taxon>Pedobacter</taxon>
    </lineage>
</organism>
<proteinExistence type="predicted"/>